<dbReference type="Proteomes" id="UP000183567">
    <property type="component" value="Unassembled WGS sequence"/>
</dbReference>
<evidence type="ECO:0000313" key="2">
    <source>
        <dbReference type="Proteomes" id="UP000183567"/>
    </source>
</evidence>
<proteinExistence type="predicted"/>
<reference evidence="1 2" key="1">
    <citation type="submission" date="2016-03" db="EMBL/GenBank/DDBJ databases">
        <title>Comparative genomics of the ectomycorrhizal sister species Rhizopogon vinicolor and Rhizopogon vesiculosus (Basidiomycota: Boletales) reveals a divergence of the mating type B locus.</title>
        <authorList>
            <person name="Mujic A.B."/>
            <person name="Kuo A."/>
            <person name="Tritt A."/>
            <person name="Lipzen A."/>
            <person name="Chen C."/>
            <person name="Johnson J."/>
            <person name="Sharma A."/>
            <person name="Barry K."/>
            <person name="Grigoriev I.V."/>
            <person name="Spatafora J.W."/>
        </authorList>
    </citation>
    <scope>NUCLEOTIDE SEQUENCE [LARGE SCALE GENOMIC DNA]</scope>
    <source>
        <strain evidence="1 2">AM-OR11-056</strain>
    </source>
</reference>
<dbReference type="AlphaFoldDB" id="A0A1J8PVE9"/>
<dbReference type="EMBL" id="LVVM01004660">
    <property type="protein sequence ID" value="OJA12447.1"/>
    <property type="molecule type" value="Genomic_DNA"/>
</dbReference>
<keyword evidence="2" id="KW-1185">Reference proteome</keyword>
<evidence type="ECO:0000313" key="1">
    <source>
        <dbReference type="EMBL" id="OJA12447.1"/>
    </source>
</evidence>
<dbReference type="OrthoDB" id="3056321at2759"/>
<protein>
    <submittedName>
        <fullName evidence="1">Uncharacterized protein</fullName>
    </submittedName>
</protein>
<comment type="caution">
    <text evidence="1">The sequence shown here is derived from an EMBL/GenBank/DDBJ whole genome shotgun (WGS) entry which is preliminary data.</text>
</comment>
<sequence length="82" mass="9472">MKRNRTIVHYYMISDRGSTTAEERGKDIESTFWATYKKVSEEYDNNFLERANDDMSIILTYLFSSIPPNPGDTTNVLILQSA</sequence>
<organism evidence="1 2">
    <name type="scientific">Rhizopogon vesiculosus</name>
    <dbReference type="NCBI Taxonomy" id="180088"/>
    <lineage>
        <taxon>Eukaryota</taxon>
        <taxon>Fungi</taxon>
        <taxon>Dikarya</taxon>
        <taxon>Basidiomycota</taxon>
        <taxon>Agaricomycotina</taxon>
        <taxon>Agaricomycetes</taxon>
        <taxon>Agaricomycetidae</taxon>
        <taxon>Boletales</taxon>
        <taxon>Suillineae</taxon>
        <taxon>Rhizopogonaceae</taxon>
        <taxon>Rhizopogon</taxon>
    </lineage>
</organism>
<accession>A0A1J8PVE9</accession>
<name>A0A1J8PVE9_9AGAM</name>
<gene>
    <name evidence="1" type="ORF">AZE42_11784</name>
</gene>